<evidence type="ECO:0000256" key="5">
    <source>
        <dbReference type="ARBA" id="ARBA00023136"/>
    </source>
</evidence>
<dbReference type="Proteomes" id="UP000738431">
    <property type="component" value="Chromosome"/>
</dbReference>
<dbReference type="InterPro" id="IPR012910">
    <property type="entry name" value="Plug_dom"/>
</dbReference>
<dbReference type="SUPFAM" id="SSF49452">
    <property type="entry name" value="Starch-binding domain-like"/>
    <property type="match status" value="1"/>
</dbReference>
<keyword evidence="4 7" id="KW-0812">Transmembrane</keyword>
<keyword evidence="11" id="KW-1185">Reference proteome</keyword>
<gene>
    <name evidence="10" type="ORF">K1X11_014080</name>
</gene>
<dbReference type="InterPro" id="IPR039426">
    <property type="entry name" value="TonB-dep_rcpt-like"/>
</dbReference>
<comment type="subcellular location">
    <subcellularLocation>
        <location evidence="1 7">Cell outer membrane</location>
        <topology evidence="1 7">Multi-pass membrane protein</topology>
    </subcellularLocation>
</comment>
<dbReference type="Pfam" id="PF07715">
    <property type="entry name" value="Plug"/>
    <property type="match status" value="1"/>
</dbReference>
<evidence type="ECO:0000313" key="10">
    <source>
        <dbReference type="EMBL" id="WRQ85938.1"/>
    </source>
</evidence>
<reference evidence="10 11" key="1">
    <citation type="submission" date="2023-12" db="EMBL/GenBank/DDBJ databases">
        <title>Description of an unclassified Opitutus bacterium of Verrucomicrobiota.</title>
        <authorList>
            <person name="Zhang D.-F."/>
        </authorList>
    </citation>
    <scope>NUCLEOTIDE SEQUENCE [LARGE SCALE GENOMIC DNA]</scope>
    <source>
        <strain evidence="10 11">WL0086</strain>
    </source>
</reference>
<dbReference type="InterPro" id="IPR010104">
    <property type="entry name" value="TonB_rcpt_bac"/>
</dbReference>
<dbReference type="Pfam" id="PF14905">
    <property type="entry name" value="OMP_b-brl_3"/>
    <property type="match status" value="1"/>
</dbReference>
<dbReference type="Pfam" id="PF13620">
    <property type="entry name" value="CarboxypepD_reg"/>
    <property type="match status" value="1"/>
</dbReference>
<dbReference type="InterPro" id="IPR037066">
    <property type="entry name" value="Plug_dom_sf"/>
</dbReference>
<dbReference type="NCBIfam" id="TIGR01782">
    <property type="entry name" value="TonB-Xanth-Caul"/>
    <property type="match status" value="1"/>
</dbReference>
<feature type="domain" description="Outer membrane protein beta-barrel" evidence="9">
    <location>
        <begin position="601"/>
        <end position="966"/>
    </location>
</feature>
<keyword evidence="10" id="KW-0675">Receptor</keyword>
<dbReference type="InterPro" id="IPR036942">
    <property type="entry name" value="Beta-barrel_TonB_sf"/>
</dbReference>
<evidence type="ECO:0000259" key="8">
    <source>
        <dbReference type="Pfam" id="PF07715"/>
    </source>
</evidence>
<protein>
    <submittedName>
        <fullName evidence="10">TonB-dependent receptor</fullName>
    </submittedName>
</protein>
<keyword evidence="6 7" id="KW-0998">Cell outer membrane</keyword>
<evidence type="ECO:0000256" key="1">
    <source>
        <dbReference type="ARBA" id="ARBA00004571"/>
    </source>
</evidence>
<dbReference type="Gene3D" id="2.60.40.1120">
    <property type="entry name" value="Carboxypeptidase-like, regulatory domain"/>
    <property type="match status" value="1"/>
</dbReference>
<dbReference type="Gene3D" id="2.170.130.10">
    <property type="entry name" value="TonB-dependent receptor, plug domain"/>
    <property type="match status" value="1"/>
</dbReference>
<dbReference type="SUPFAM" id="SSF56935">
    <property type="entry name" value="Porins"/>
    <property type="match status" value="1"/>
</dbReference>
<sequence length="968" mass="106417">MKTLSFPSRKIALRPFQLLCCLGTFVLGPVALPAETLSGRVVDAATLAPLEAAAVTLPGTEQRTRTDAQGRFQFANIVPGSVPVTISYLGLETLQRTVTVVPGAGASAEFALEREALWLDAVMVSGSTGAQVAALNQQRESSAISNVISADQAGRFPDANAAEAMRRIPGVSIEREEKAGDGRYVSIRGLDSGLNAFSINGMRVAQSDEENRRVPLDTIHTGALSKITVYKSLTPDLDGDGIGGAVEMATATAFELGRPVRSLTLEGIYQDFAGELGYLAGGTFADVFGAEDQFGLLVSFTMEDRDTAGFVVGNDEEWIPVDEDNATQNAAWHPGEEMEYNTYANNREKWGLSAALEWKLSPTTELYFKASLNQFTDTELNNGRHFVMDDFEFDALQDPAVPLSYSTDNAVLAYGEYEQTEWELSNYIAGGTTRLGAVRLDYSAAYSTGQQEEPRDFEVFYAAELEDALGWDLSDPNFPRPIMTAADAARLADPANYEFDEVDMDYDQSEDTKWAVKLDATWAVNETLVLQAGVKGQFSERELNEANRFQSDEARHDSLATSGLLGGDSSFGDIGQSLVILGYDAGALDQLFVNRNNLFEDTTDPIPDEDSYVANEDIYAGYLMGTWNLGRWEIVGGARVEYTEVETHNQELVVIVDEDDPAYGEDQPGWNPYEEENYLLAPLSSRSTYTEVLPRLQVNYRASDRLVYRAAAFTSLARPEFQFISGATEAERDGGEYEVSLGNPDLEAAYAWNFDLGVEYYLDGIGLVSVNGFFKSIDGFIFNDAAPENEYDGQFLGSPATFEQPVNGNTAKIHGIEFNYVTRFTSLPGVMSGLGFYGNLTLQDSEADTGLDDANLTDVPFFNAPDYVGTVALTYDRSGWDCSLSYSFRDGYLDELMDGINIYAQPYESLDLQLAYTWNQVTFSVKVQDLLDSGDSPIRTLTRGDSRRFLNENSWNGRTVRFGTSWSF</sequence>
<dbReference type="InterPro" id="IPR013784">
    <property type="entry name" value="Carb-bd-like_fold"/>
</dbReference>
<evidence type="ECO:0000256" key="4">
    <source>
        <dbReference type="ARBA" id="ARBA00022692"/>
    </source>
</evidence>
<dbReference type="Gene3D" id="2.40.170.20">
    <property type="entry name" value="TonB-dependent receptor, beta-barrel domain"/>
    <property type="match status" value="1"/>
</dbReference>
<dbReference type="PANTHER" id="PTHR40980:SF4">
    <property type="entry name" value="TONB-DEPENDENT RECEPTOR-LIKE BETA-BARREL DOMAIN-CONTAINING PROTEIN"/>
    <property type="match status" value="1"/>
</dbReference>
<comment type="similarity">
    <text evidence="7">Belongs to the TonB-dependent receptor family.</text>
</comment>
<feature type="domain" description="TonB-dependent receptor plug" evidence="8">
    <location>
        <begin position="138"/>
        <end position="245"/>
    </location>
</feature>
<keyword evidence="5 7" id="KW-0472">Membrane</keyword>
<evidence type="ECO:0000256" key="7">
    <source>
        <dbReference type="PROSITE-ProRule" id="PRU01360"/>
    </source>
</evidence>
<evidence type="ECO:0000256" key="6">
    <source>
        <dbReference type="ARBA" id="ARBA00023237"/>
    </source>
</evidence>
<evidence type="ECO:0000256" key="2">
    <source>
        <dbReference type="ARBA" id="ARBA00022448"/>
    </source>
</evidence>
<dbReference type="EMBL" id="CP139781">
    <property type="protein sequence ID" value="WRQ85938.1"/>
    <property type="molecule type" value="Genomic_DNA"/>
</dbReference>
<dbReference type="PROSITE" id="PS52016">
    <property type="entry name" value="TONB_DEPENDENT_REC_3"/>
    <property type="match status" value="1"/>
</dbReference>
<dbReference type="PANTHER" id="PTHR40980">
    <property type="entry name" value="PLUG DOMAIN-CONTAINING PROTEIN"/>
    <property type="match status" value="1"/>
</dbReference>
<dbReference type="RefSeq" id="WP_221031450.1">
    <property type="nucleotide sequence ID" value="NZ_CP139781.1"/>
</dbReference>
<evidence type="ECO:0000313" key="11">
    <source>
        <dbReference type="Proteomes" id="UP000738431"/>
    </source>
</evidence>
<accession>A0ABZ1C3S6</accession>
<evidence type="ECO:0000259" key="9">
    <source>
        <dbReference type="Pfam" id="PF14905"/>
    </source>
</evidence>
<name>A0ABZ1C3S6_9BACT</name>
<proteinExistence type="inferred from homology"/>
<organism evidence="10 11">
    <name type="scientific">Actomonas aquatica</name>
    <dbReference type="NCBI Taxonomy" id="2866162"/>
    <lineage>
        <taxon>Bacteria</taxon>
        <taxon>Pseudomonadati</taxon>
        <taxon>Verrucomicrobiota</taxon>
        <taxon>Opitutia</taxon>
        <taxon>Opitutales</taxon>
        <taxon>Opitutaceae</taxon>
        <taxon>Actomonas</taxon>
    </lineage>
</organism>
<keyword evidence="2 7" id="KW-0813">Transport</keyword>
<dbReference type="InterPro" id="IPR041700">
    <property type="entry name" value="OMP_b-brl_3"/>
</dbReference>
<evidence type="ECO:0000256" key="3">
    <source>
        <dbReference type="ARBA" id="ARBA00022452"/>
    </source>
</evidence>
<keyword evidence="3 7" id="KW-1134">Transmembrane beta strand</keyword>